<organism evidence="1">
    <name type="scientific">marine sediment metagenome</name>
    <dbReference type="NCBI Taxonomy" id="412755"/>
    <lineage>
        <taxon>unclassified sequences</taxon>
        <taxon>metagenomes</taxon>
        <taxon>ecological metagenomes</taxon>
    </lineage>
</organism>
<proteinExistence type="predicted"/>
<dbReference type="SUPFAM" id="SSF52540">
    <property type="entry name" value="P-loop containing nucleoside triphosphate hydrolases"/>
    <property type="match status" value="1"/>
</dbReference>
<dbReference type="AlphaFoldDB" id="X1CFC4"/>
<accession>X1CFC4</accession>
<comment type="caution">
    <text evidence="1">The sequence shown here is derived from an EMBL/GenBank/DDBJ whole genome shotgun (WGS) entry which is preliminary data.</text>
</comment>
<dbReference type="InterPro" id="IPR027417">
    <property type="entry name" value="P-loop_NTPase"/>
</dbReference>
<evidence type="ECO:0000313" key="1">
    <source>
        <dbReference type="EMBL" id="GAG91812.1"/>
    </source>
</evidence>
<sequence>MVKLKQICNHPYQYLKKDISSIGKDNEIKDIISQSNKLERLLEMTDEVISNGEKVLIFTQ</sequence>
<reference evidence="1" key="1">
    <citation type="journal article" date="2014" name="Front. Microbiol.">
        <title>High frequency of phylogenetically diverse reductive dehalogenase-homologous genes in deep subseafloor sedimentary metagenomes.</title>
        <authorList>
            <person name="Kawai M."/>
            <person name="Futagami T."/>
            <person name="Toyoda A."/>
            <person name="Takaki Y."/>
            <person name="Nishi S."/>
            <person name="Hori S."/>
            <person name="Arai W."/>
            <person name="Tsubouchi T."/>
            <person name="Morono Y."/>
            <person name="Uchiyama I."/>
            <person name="Ito T."/>
            <person name="Fujiyama A."/>
            <person name="Inagaki F."/>
            <person name="Takami H."/>
        </authorList>
    </citation>
    <scope>NUCLEOTIDE SEQUENCE</scope>
    <source>
        <strain evidence="1">Expedition CK06-06</strain>
    </source>
</reference>
<dbReference type="EMBL" id="BART01028649">
    <property type="protein sequence ID" value="GAG91812.1"/>
    <property type="molecule type" value="Genomic_DNA"/>
</dbReference>
<name>X1CFC4_9ZZZZ</name>
<dbReference type="Gene3D" id="3.40.50.300">
    <property type="entry name" value="P-loop containing nucleotide triphosphate hydrolases"/>
    <property type="match status" value="1"/>
</dbReference>
<gene>
    <name evidence="1" type="ORF">S01H4_50456</name>
</gene>
<feature type="non-terminal residue" evidence="1">
    <location>
        <position position="60"/>
    </location>
</feature>
<protein>
    <submittedName>
        <fullName evidence="1">Uncharacterized protein</fullName>
    </submittedName>
</protein>